<accession>A0A137P0K7</accession>
<dbReference type="PANTHER" id="PTHR38421">
    <property type="entry name" value="TRANSMEMBRANE PROTEIN USGS"/>
    <property type="match status" value="1"/>
</dbReference>
<keyword evidence="1" id="KW-0812">Transmembrane</keyword>
<sequence length="331" mass="38417">MIELEKVGRGLNLAITGTKLALSTSKIQRYFYKSFLFLTTSIFLLYILFNSLLFSPLRILKFLNWIFSIFFSYNYETLNYTLDNWISSINIWLQGAPLSALFFIRFVYPYPLNNIFLVSLTSINEEFSNNLKTYPYYLQYWKELRLSLGRNFKRFALSQIPHIGWLAIPYASISVTSQNFGYPIAVGLASLPLFMPSTKYWVLNLIKTYYGIRALSRELLEPYLGRMCFRFRDKRRFLRDRESELLGFSIIFYILINISFIGPIFFVIAQSAISVLLSETTEIPPANPVKESDIKTGTEKKEGVLDLSEPSEFFGEPVAKLDIDVSKLPKY</sequence>
<feature type="transmembrane region" description="Helical" evidence="1">
    <location>
        <begin position="245"/>
        <end position="268"/>
    </location>
</feature>
<evidence type="ECO:0000256" key="1">
    <source>
        <dbReference type="SAM" id="Phobius"/>
    </source>
</evidence>
<evidence type="ECO:0000313" key="3">
    <source>
        <dbReference type="Proteomes" id="UP000070444"/>
    </source>
</evidence>
<dbReference type="AlphaFoldDB" id="A0A137P0K7"/>
<gene>
    <name evidence="2" type="ORF">CONCODRAFT_79682</name>
</gene>
<keyword evidence="1" id="KW-1133">Transmembrane helix</keyword>
<keyword evidence="3" id="KW-1185">Reference proteome</keyword>
<evidence type="ECO:0000313" key="2">
    <source>
        <dbReference type="EMBL" id="KXN68630.1"/>
    </source>
</evidence>
<name>A0A137P0K7_CONC2</name>
<reference evidence="2 3" key="1">
    <citation type="journal article" date="2015" name="Genome Biol. Evol.">
        <title>Phylogenomic analyses indicate that early fungi evolved digesting cell walls of algal ancestors of land plants.</title>
        <authorList>
            <person name="Chang Y."/>
            <person name="Wang S."/>
            <person name="Sekimoto S."/>
            <person name="Aerts A.L."/>
            <person name="Choi C."/>
            <person name="Clum A."/>
            <person name="LaButti K.M."/>
            <person name="Lindquist E.A."/>
            <person name="Yee Ngan C."/>
            <person name="Ohm R.A."/>
            <person name="Salamov A.A."/>
            <person name="Grigoriev I.V."/>
            <person name="Spatafora J.W."/>
            <person name="Berbee M.L."/>
        </authorList>
    </citation>
    <scope>NUCLEOTIDE SEQUENCE [LARGE SCALE GENOMIC DNA]</scope>
    <source>
        <strain evidence="2 3">NRRL 28638</strain>
    </source>
</reference>
<dbReference type="OMA" id="YGWIFGF"/>
<protein>
    <recommendedName>
        <fullName evidence="4">EI24-domain-containing protein</fullName>
    </recommendedName>
</protein>
<dbReference type="EMBL" id="KQ964567">
    <property type="protein sequence ID" value="KXN68630.1"/>
    <property type="molecule type" value="Genomic_DNA"/>
</dbReference>
<organism evidence="2 3">
    <name type="scientific">Conidiobolus coronatus (strain ATCC 28846 / CBS 209.66 / NRRL 28638)</name>
    <name type="common">Delacroixia coronata</name>
    <dbReference type="NCBI Taxonomy" id="796925"/>
    <lineage>
        <taxon>Eukaryota</taxon>
        <taxon>Fungi</taxon>
        <taxon>Fungi incertae sedis</taxon>
        <taxon>Zoopagomycota</taxon>
        <taxon>Entomophthoromycotina</taxon>
        <taxon>Entomophthoromycetes</taxon>
        <taxon>Entomophthorales</taxon>
        <taxon>Ancylistaceae</taxon>
        <taxon>Conidiobolus</taxon>
    </lineage>
</organism>
<dbReference type="PANTHER" id="PTHR38421:SF1">
    <property type="entry name" value="TRANSMEMBRANE PROTEIN"/>
    <property type="match status" value="1"/>
</dbReference>
<proteinExistence type="predicted"/>
<feature type="transmembrane region" description="Helical" evidence="1">
    <location>
        <begin position="85"/>
        <end position="108"/>
    </location>
</feature>
<feature type="transmembrane region" description="Helical" evidence="1">
    <location>
        <begin position="30"/>
        <end position="49"/>
    </location>
</feature>
<keyword evidence="1" id="KW-0472">Membrane</keyword>
<dbReference type="Proteomes" id="UP000070444">
    <property type="component" value="Unassembled WGS sequence"/>
</dbReference>
<evidence type="ECO:0008006" key="4">
    <source>
        <dbReference type="Google" id="ProtNLM"/>
    </source>
</evidence>
<dbReference type="OrthoDB" id="10041630at2759"/>